<organism evidence="1 2">
    <name type="scientific">Crocosphaera chwakensis CCY0110</name>
    <dbReference type="NCBI Taxonomy" id="391612"/>
    <lineage>
        <taxon>Bacteria</taxon>
        <taxon>Bacillati</taxon>
        <taxon>Cyanobacteriota</taxon>
        <taxon>Cyanophyceae</taxon>
        <taxon>Oscillatoriophycideae</taxon>
        <taxon>Chroococcales</taxon>
        <taxon>Aphanothecaceae</taxon>
        <taxon>Crocosphaera</taxon>
        <taxon>Crocosphaera chwakensis</taxon>
    </lineage>
</organism>
<name>A3IHJ4_9CHRO</name>
<dbReference type="Proteomes" id="UP000003781">
    <property type="component" value="Unassembled WGS sequence"/>
</dbReference>
<evidence type="ECO:0000313" key="1">
    <source>
        <dbReference type="EMBL" id="EAZ93276.1"/>
    </source>
</evidence>
<gene>
    <name evidence="1" type="ORF">CY0110_15812</name>
</gene>
<reference evidence="1 2" key="1">
    <citation type="submission" date="2007-03" db="EMBL/GenBank/DDBJ databases">
        <authorList>
            <person name="Stal L."/>
            <person name="Ferriera S."/>
            <person name="Johnson J."/>
            <person name="Kravitz S."/>
            <person name="Beeson K."/>
            <person name="Sutton G."/>
            <person name="Rogers Y.-H."/>
            <person name="Friedman R."/>
            <person name="Frazier M."/>
            <person name="Venter J.C."/>
        </authorList>
    </citation>
    <scope>NUCLEOTIDE SEQUENCE [LARGE SCALE GENOMIC DNA]</scope>
    <source>
        <strain evidence="1 2">CCY0110</strain>
    </source>
</reference>
<keyword evidence="2" id="KW-1185">Reference proteome</keyword>
<dbReference type="AlphaFoldDB" id="A3IHJ4"/>
<comment type="caution">
    <text evidence="1">The sequence shown here is derived from an EMBL/GenBank/DDBJ whole genome shotgun (WGS) entry which is preliminary data.</text>
</comment>
<evidence type="ECO:0000313" key="2">
    <source>
        <dbReference type="Proteomes" id="UP000003781"/>
    </source>
</evidence>
<protein>
    <submittedName>
        <fullName evidence="1">Uncharacterized protein</fullName>
    </submittedName>
</protein>
<proteinExistence type="predicted"/>
<sequence length="26" mass="3048">MRIKKIAQLWCVGSLENEVICCYSLF</sequence>
<dbReference type="EMBL" id="AAXW01000002">
    <property type="protein sequence ID" value="EAZ93276.1"/>
    <property type="molecule type" value="Genomic_DNA"/>
</dbReference>
<accession>A3IHJ4</accession>